<comment type="subcellular location">
    <subcellularLocation>
        <location evidence="1">Cell inner membrane</location>
        <topology evidence="1">Multi-pass membrane protein</topology>
    </subcellularLocation>
</comment>
<evidence type="ECO:0000256" key="8">
    <source>
        <dbReference type="SAM" id="Phobius"/>
    </source>
</evidence>
<dbReference type="PANTHER" id="PTHR32063:SF34">
    <property type="entry name" value="MULTIDRUG RESISTANCE PROTEIN MDTC"/>
    <property type="match status" value="1"/>
</dbReference>
<feature type="transmembrane region" description="Helical" evidence="8">
    <location>
        <begin position="528"/>
        <end position="549"/>
    </location>
</feature>
<evidence type="ECO:0000256" key="6">
    <source>
        <dbReference type="ARBA" id="ARBA00022989"/>
    </source>
</evidence>
<dbReference type="PANTHER" id="PTHR32063">
    <property type="match status" value="1"/>
</dbReference>
<dbReference type="Pfam" id="PF00873">
    <property type="entry name" value="ACR_tran"/>
    <property type="match status" value="1"/>
</dbReference>
<dbReference type="Gene3D" id="3.30.70.1430">
    <property type="entry name" value="Multidrug efflux transporter AcrB pore domain"/>
    <property type="match status" value="2"/>
</dbReference>
<reference evidence="9 10" key="1">
    <citation type="submission" date="2017-05" db="EMBL/GenBank/DDBJ databases">
        <title>Chromobacterium violaceum GHPS1 isolated from Hydrocarbon polluted soil in French Guiana display an awesome secondary metabolite arsenal and a battery of drug and heavy-metal-resistance and detoxification of xenobiotics proteins.</title>
        <authorList>
            <person name="Belbahri L."/>
        </authorList>
    </citation>
    <scope>NUCLEOTIDE SEQUENCE [LARGE SCALE GENOMIC DNA]</scope>
    <source>
        <strain evidence="9 10">GHPS1</strain>
    </source>
</reference>
<feature type="transmembrane region" description="Helical" evidence="8">
    <location>
        <begin position="906"/>
        <end position="931"/>
    </location>
</feature>
<accession>A0A202B5G5</accession>
<dbReference type="EMBL" id="NHOO01000015">
    <property type="protein sequence ID" value="OVE46813.1"/>
    <property type="molecule type" value="Genomic_DNA"/>
</dbReference>
<keyword evidence="10" id="KW-1185">Reference proteome</keyword>
<evidence type="ECO:0000256" key="4">
    <source>
        <dbReference type="ARBA" id="ARBA00022519"/>
    </source>
</evidence>
<evidence type="ECO:0000256" key="2">
    <source>
        <dbReference type="ARBA" id="ARBA00022448"/>
    </source>
</evidence>
<dbReference type="GO" id="GO:0005886">
    <property type="term" value="C:plasma membrane"/>
    <property type="evidence" value="ECO:0007669"/>
    <property type="project" value="UniProtKB-SubCell"/>
</dbReference>
<dbReference type="NCBIfam" id="NF033617">
    <property type="entry name" value="RND_permease_2"/>
    <property type="match status" value="1"/>
</dbReference>
<dbReference type="SUPFAM" id="SSF82866">
    <property type="entry name" value="Multidrug efflux transporter AcrB transmembrane domain"/>
    <property type="match status" value="2"/>
</dbReference>
<dbReference type="Proteomes" id="UP000196342">
    <property type="component" value="Unassembled WGS sequence"/>
</dbReference>
<keyword evidence="4" id="KW-0997">Cell inner membrane</keyword>
<proteinExistence type="predicted"/>
<dbReference type="Gene3D" id="1.20.1640.10">
    <property type="entry name" value="Multidrug efflux transporter AcrB transmembrane domain"/>
    <property type="match status" value="2"/>
</dbReference>
<evidence type="ECO:0000313" key="10">
    <source>
        <dbReference type="Proteomes" id="UP000196342"/>
    </source>
</evidence>
<evidence type="ECO:0000313" key="9">
    <source>
        <dbReference type="EMBL" id="OVE46813.1"/>
    </source>
</evidence>
<comment type="caution">
    <text evidence="9">The sequence shown here is derived from an EMBL/GenBank/DDBJ whole genome shotgun (WGS) entry which is preliminary data.</text>
</comment>
<keyword evidence="7 8" id="KW-0472">Membrane</keyword>
<keyword evidence="3" id="KW-1003">Cell membrane</keyword>
<dbReference type="SUPFAM" id="SSF82714">
    <property type="entry name" value="Multidrug efflux transporter AcrB TolC docking domain, DN and DC subdomains"/>
    <property type="match status" value="2"/>
</dbReference>
<feature type="transmembrane region" description="Helical" evidence="8">
    <location>
        <begin position="984"/>
        <end position="1010"/>
    </location>
</feature>
<keyword evidence="6 8" id="KW-1133">Transmembrane helix</keyword>
<evidence type="ECO:0000256" key="5">
    <source>
        <dbReference type="ARBA" id="ARBA00022692"/>
    </source>
</evidence>
<protein>
    <submittedName>
        <fullName evidence="9">Multidrug transporter subunit MdtC</fullName>
    </submittedName>
</protein>
<keyword evidence="5 8" id="KW-0812">Transmembrane</keyword>
<evidence type="ECO:0000256" key="1">
    <source>
        <dbReference type="ARBA" id="ARBA00004429"/>
    </source>
</evidence>
<feature type="transmembrane region" description="Helical" evidence="8">
    <location>
        <begin position="431"/>
        <end position="457"/>
    </location>
</feature>
<dbReference type="SUPFAM" id="SSF82693">
    <property type="entry name" value="Multidrug efflux transporter AcrB pore domain, PN1, PN2, PC1 and PC2 subdomains"/>
    <property type="match status" value="4"/>
</dbReference>
<dbReference type="GO" id="GO:0042910">
    <property type="term" value="F:xenobiotic transmembrane transporter activity"/>
    <property type="evidence" value="ECO:0007669"/>
    <property type="project" value="TreeGrafter"/>
</dbReference>
<feature type="transmembrane region" description="Helical" evidence="8">
    <location>
        <begin position="463"/>
        <end position="487"/>
    </location>
</feature>
<feature type="transmembrane region" description="Helical" evidence="8">
    <location>
        <begin position="856"/>
        <end position="873"/>
    </location>
</feature>
<sequence length="1034" mass="111211">MIPSAPFIRRPVATTLLTLAILLAGAIAFKLLPVSPLPQVDFPTISVSAKLPGASPETMAATVATPLERALGRIAGVTEMTSTSSLGSTNVTLQFDLDRDINGAARDVQAAINAARSLLPTGMPSNPTYRKVNPADAPIMIMALTSDTLSRGQMYDAADSILGQKLSQVDGIGNVIIGGGAQPAVRVEMNPTQLNHYGIGMETVRAAITSTNANRPKGFLENDERHWQVQANDQAGKASDYLPLIVSYKNGSAVRISDVAEVKDSVVDLRNAGMLGKQPAVMLILFRQPGANIIETVDRVKAMLPQLQASIPPSIKINQVMDRTPTIRASLSEVERSLAISIALVILVVFLFLRNGRATAIPAITVPVSLVGTFAIMYLAGFSLNNLSLMALTIATGFVVDDTIVVLENISRHIENGMQPFQAALRGAREVGFTVLSMSISLIAVFIPILLMGGIIGRLFREFAVTLSVAIMVSLLVSLTTTPMLCARWLKTHDAHKAPGKLFQWSERAFDAMLDGYRRSLSWALRHGRLMMAVLGATIALNVFLYTVIAKGFFPQQDTGRLTGMIKADQSISFQAMQGKLQRFINVVGADPAVDKVVGFTGGGQRNSANMFVSLKPLAERKENADQVIARLRKKLSGEPGAQLFLQSVQDIRIGGRSSNAQYQYTLQGDDLNELREWTPKVQLAMSKIPFLADLNNDQEVKGLQTTLAFDRAAMARLGLTQAQVDSVLNDAFGQRQVSTIYNPLNQYHVVLEVAPQYWQGPEGLRDIYLQTPGGQPTPLSAFASWQPTHAALSVNHQSQFAATTISFNLPPGYSLSDATQAIDAAIADIGLPSGIHASFQGTAKSFQASLDSQPVLILAALVAVYIVLGMLYESVVHPITILSTLPSAGVGALLALMATGGEFNIIALIGILLLIGIVKKNAIMMIDFALTAEREQGLPPQEAILQACLLRFRPIMMTTMAALFGALPLALGRGDGAEMRTPLGISIVGGLLLSQLLTLYTTPIVYLYLDRFRLWCLKWRGGRGPALAAGKEE</sequence>
<dbReference type="InterPro" id="IPR027463">
    <property type="entry name" value="AcrB_DN_DC_subdom"/>
</dbReference>
<dbReference type="Gene3D" id="3.30.70.1320">
    <property type="entry name" value="Multidrug efflux transporter AcrB pore domain like"/>
    <property type="match status" value="1"/>
</dbReference>
<dbReference type="FunFam" id="3.30.70.1430:FF:000001">
    <property type="entry name" value="Efflux pump membrane transporter"/>
    <property type="match status" value="1"/>
</dbReference>
<evidence type="ECO:0000256" key="7">
    <source>
        <dbReference type="ARBA" id="ARBA00023136"/>
    </source>
</evidence>
<organism evidence="9 10">
    <name type="scientific">Chromobacterium violaceum</name>
    <dbReference type="NCBI Taxonomy" id="536"/>
    <lineage>
        <taxon>Bacteria</taxon>
        <taxon>Pseudomonadati</taxon>
        <taxon>Pseudomonadota</taxon>
        <taxon>Betaproteobacteria</taxon>
        <taxon>Neisseriales</taxon>
        <taxon>Chromobacteriaceae</taxon>
        <taxon>Chromobacterium</taxon>
    </lineage>
</organism>
<gene>
    <name evidence="9" type="ORF">CBW21_16820</name>
</gene>
<dbReference type="RefSeq" id="WP_048403179.1">
    <property type="nucleotide sequence ID" value="NZ_CP050992.1"/>
</dbReference>
<name>A0A202B5G5_CHRVL</name>
<evidence type="ECO:0000256" key="3">
    <source>
        <dbReference type="ARBA" id="ARBA00022475"/>
    </source>
</evidence>
<dbReference type="PRINTS" id="PR00702">
    <property type="entry name" value="ACRIFLAVINRP"/>
</dbReference>
<feature type="transmembrane region" description="Helical" evidence="8">
    <location>
        <begin position="337"/>
        <end position="353"/>
    </location>
</feature>
<dbReference type="Gene3D" id="3.30.70.1440">
    <property type="entry name" value="Multidrug efflux transporter AcrB pore domain"/>
    <property type="match status" value="1"/>
</dbReference>
<dbReference type="AlphaFoldDB" id="A0A202B5G5"/>
<keyword evidence="2" id="KW-0813">Transport</keyword>
<dbReference type="Gene3D" id="3.30.2090.10">
    <property type="entry name" value="Multidrug efflux transporter AcrB TolC docking domain, DN and DC subdomains"/>
    <property type="match status" value="2"/>
</dbReference>
<dbReference type="FunFam" id="1.20.1640.10:FF:000001">
    <property type="entry name" value="Efflux pump membrane transporter"/>
    <property type="match status" value="1"/>
</dbReference>
<feature type="transmembrane region" description="Helical" evidence="8">
    <location>
        <begin position="360"/>
        <end position="381"/>
    </location>
</feature>
<feature type="transmembrane region" description="Helical" evidence="8">
    <location>
        <begin position="951"/>
        <end position="972"/>
    </location>
</feature>
<dbReference type="InterPro" id="IPR001036">
    <property type="entry name" value="Acrflvin-R"/>
</dbReference>